<sequence>MVPFGFGGVGFLMDSKSYYLQSPQNNFQSVRMSSKSDMRVPKPPKPPEKPLMPYMRYSRKVWEQVKNSNPHLKLWEVGKIIGQMWRELPDDEKMLYMEEYDAEKTQYTELLRQYHTSPAYQAWLLAKERAEKSMEEQDQERRQSILRSRDRGNEVPQGDLRESYILEDNEEDTEDQYTAKHVAAARFQRNHRLMLEVLSDARLPDPGQLITQSRLDMLRLQVEQLRNHKRNLCQEIDGCEARHQAKVQRIREESERFRLEYEKIKAGRPVITESQFADMIVKAKQDIQREEEDRKSRYLAELEMRRRRQQQRQQREAELLESERRRQLLQHHQQQQQQQQQQQLQQAHMRPAHPPVVHGDPNIQFTDRPLERLIVQDKREDASCQPTPSKLPATSTSLVNPVSGKGAASEVVHSGSGAVYPSGICNAFTQPANQNSVSRFPQSGHTQHHYPPPPHYIPSAVPPGNPTSLVHQRSPLPSIQQATPSNAAKANSTTPVNRTKKVASSGSSTSSASSASSTSSKKKKADCDVSKEATSQEMRERPTSSSGESVVDPNQMKSNDLANVTPGHSNEFQQGLSGQPRHVVASQYQPSNVPSNVVSSAQVSGAPVQAPYAYEVSMSNPSNPPPLPGGAYYPHHPPVTMSNPSGYSHARVQFSQHTPYNAMQYHHMPQQASSEQPQPPPPPPMYVQHMAQNAAPHVPQQPGTPVGGPNQHPPSHIPQAPPPPHQHNASNWHPAGASPYPAHYGPSRYPVPSGGGHVGYPPMQPPRNFGPNSGGYSSVPHYLVGQQNPQAHPHQNVPQLCQLVYKMDRVEDPSQSQHHHRTSSSNNNNNSSRRVLSLVIGRHNIKYLQTMFRVNNRLTTRWRLVLNQRVWEAQTSSKYYHRWMVSIHVLVYLDLLGMVGWVKCKWCRRTNLRERTFIIQVDLSRLTLMVDRMDFIQCHPNITTLLLLLLLHISLVEIRGHVTLIPVHLRSRVTHHHNNHNNNNTRNSNNNNNSSRHNIHTNLLSVMLVQAILRLKWRISLNSLWWEQRVVQRIQVVVVYVERGIPTVVHRLTIINYLMGSYMIIAF</sequence>
<feature type="region of interest" description="Disordered" evidence="3">
    <location>
        <begin position="811"/>
        <end position="833"/>
    </location>
</feature>
<feature type="region of interest" description="Disordered" evidence="3">
    <location>
        <begin position="435"/>
        <end position="577"/>
    </location>
</feature>
<feature type="region of interest" description="Disordered" evidence="3">
    <location>
        <begin position="975"/>
        <end position="995"/>
    </location>
</feature>
<dbReference type="WBParaSite" id="TREG1_32960.1">
    <property type="protein sequence ID" value="TREG1_32960.1"/>
    <property type="gene ID" value="TREG1_32960"/>
</dbReference>
<feature type="compositionally biased region" description="Basic and acidic residues" evidence="3">
    <location>
        <begin position="134"/>
        <end position="164"/>
    </location>
</feature>
<keyword evidence="1" id="KW-0539">Nucleus</keyword>
<feature type="domain" description="HMG box" evidence="4">
    <location>
        <begin position="47"/>
        <end position="115"/>
    </location>
</feature>
<feature type="compositionally biased region" description="Polar residues" evidence="3">
    <location>
        <begin position="466"/>
        <end position="497"/>
    </location>
</feature>
<keyword evidence="2" id="KW-0175">Coiled coil</keyword>
<feature type="DNA-binding region" description="HMG box" evidence="1">
    <location>
        <begin position="47"/>
        <end position="115"/>
    </location>
</feature>
<dbReference type="Pfam" id="PF00505">
    <property type="entry name" value="HMG_box"/>
    <property type="match status" value="1"/>
</dbReference>
<dbReference type="GO" id="GO:0045892">
    <property type="term" value="P:negative regulation of DNA-templated transcription"/>
    <property type="evidence" value="ECO:0007669"/>
    <property type="project" value="TreeGrafter"/>
</dbReference>
<protein>
    <recommendedName>
        <fullName evidence="4">HMG box domain-containing protein</fullName>
    </recommendedName>
</protein>
<feature type="compositionally biased region" description="Pro residues" evidence="3">
    <location>
        <begin position="711"/>
        <end position="725"/>
    </location>
</feature>
<evidence type="ECO:0000256" key="3">
    <source>
        <dbReference type="SAM" id="MobiDB-lite"/>
    </source>
</evidence>
<evidence type="ECO:0000259" key="4">
    <source>
        <dbReference type="PROSITE" id="PS50118"/>
    </source>
</evidence>
<dbReference type="CDD" id="cd21983">
    <property type="entry name" value="HMG-box_SMARCE1"/>
    <property type="match status" value="1"/>
</dbReference>
<name>A0AA85JPP0_TRIRE</name>
<feature type="compositionally biased region" description="Low complexity" evidence="3">
    <location>
        <begin position="502"/>
        <end position="519"/>
    </location>
</feature>
<feature type="compositionally biased region" description="Acidic residues" evidence="3">
    <location>
        <begin position="165"/>
        <end position="175"/>
    </location>
</feature>
<dbReference type="SMART" id="SM00398">
    <property type="entry name" value="HMG"/>
    <property type="match status" value="1"/>
</dbReference>
<dbReference type="GO" id="GO:0016514">
    <property type="term" value="C:SWI/SNF complex"/>
    <property type="evidence" value="ECO:0007669"/>
    <property type="project" value="TreeGrafter"/>
</dbReference>
<dbReference type="AlphaFoldDB" id="A0AA85JPP0"/>
<keyword evidence="5" id="KW-1185">Reference proteome</keyword>
<reference evidence="6" key="2">
    <citation type="submission" date="2023-11" db="UniProtKB">
        <authorList>
            <consortium name="WormBaseParasite"/>
        </authorList>
    </citation>
    <scope>IDENTIFICATION</scope>
</reference>
<dbReference type="PROSITE" id="PS50118">
    <property type="entry name" value="HMG_BOX_2"/>
    <property type="match status" value="1"/>
</dbReference>
<feature type="compositionally biased region" description="Low complexity" evidence="3">
    <location>
        <begin position="980"/>
        <end position="995"/>
    </location>
</feature>
<keyword evidence="1" id="KW-0238">DNA-binding</keyword>
<evidence type="ECO:0000313" key="6">
    <source>
        <dbReference type="WBParaSite" id="TREG1_32960.1"/>
    </source>
</evidence>
<evidence type="ECO:0000256" key="1">
    <source>
        <dbReference type="PROSITE-ProRule" id="PRU00267"/>
    </source>
</evidence>
<feature type="compositionally biased region" description="Basic and acidic residues" evidence="3">
    <location>
        <begin position="34"/>
        <end position="48"/>
    </location>
</feature>
<feature type="region of interest" description="Disordered" evidence="3">
    <location>
        <begin position="134"/>
        <end position="176"/>
    </location>
</feature>
<feature type="compositionally biased region" description="Low complexity" evidence="3">
    <location>
        <begin position="823"/>
        <end position="832"/>
    </location>
</feature>
<evidence type="ECO:0000256" key="2">
    <source>
        <dbReference type="SAM" id="Coils"/>
    </source>
</evidence>
<dbReference type="InterPro" id="IPR009071">
    <property type="entry name" value="HMG_box_dom"/>
</dbReference>
<dbReference type="GO" id="GO:0031492">
    <property type="term" value="F:nucleosomal DNA binding"/>
    <property type="evidence" value="ECO:0007669"/>
    <property type="project" value="TreeGrafter"/>
</dbReference>
<organism evidence="5 6">
    <name type="scientific">Trichobilharzia regenti</name>
    <name type="common">Nasal bird schistosome</name>
    <dbReference type="NCBI Taxonomy" id="157069"/>
    <lineage>
        <taxon>Eukaryota</taxon>
        <taxon>Metazoa</taxon>
        <taxon>Spiralia</taxon>
        <taxon>Lophotrochozoa</taxon>
        <taxon>Platyhelminthes</taxon>
        <taxon>Trematoda</taxon>
        <taxon>Digenea</taxon>
        <taxon>Strigeidida</taxon>
        <taxon>Schistosomatoidea</taxon>
        <taxon>Schistosomatidae</taxon>
        <taxon>Trichobilharzia</taxon>
    </lineage>
</organism>
<feature type="region of interest" description="Disordered" evidence="3">
    <location>
        <begin position="326"/>
        <end position="364"/>
    </location>
</feature>
<feature type="region of interest" description="Disordered" evidence="3">
    <location>
        <begin position="30"/>
        <end position="50"/>
    </location>
</feature>
<feature type="compositionally biased region" description="Polar residues" evidence="3">
    <location>
        <begin position="435"/>
        <end position="444"/>
    </location>
</feature>
<feature type="compositionally biased region" description="Low complexity" evidence="3">
    <location>
        <begin position="330"/>
        <end position="346"/>
    </location>
</feature>
<dbReference type="InterPro" id="IPR036910">
    <property type="entry name" value="HMG_box_dom_sf"/>
</dbReference>
<dbReference type="PANTHER" id="PTHR46232:SF1">
    <property type="entry name" value="SWI_SNF-RELATED MATRIX-ASSOCIATED ACTIN-DEPENDENT REGULATOR OF CHROMATIN SUBFAMILY E MEMBER 1"/>
    <property type="match status" value="1"/>
</dbReference>
<dbReference type="Proteomes" id="UP000050795">
    <property type="component" value="Unassembled WGS sequence"/>
</dbReference>
<reference evidence="5" key="1">
    <citation type="submission" date="2022-06" db="EMBL/GenBank/DDBJ databases">
        <authorList>
            <person name="Berger JAMES D."/>
            <person name="Berger JAMES D."/>
        </authorList>
    </citation>
    <scope>NUCLEOTIDE SEQUENCE [LARGE SCALE GENOMIC DNA]</scope>
</reference>
<proteinExistence type="predicted"/>
<feature type="coiled-coil region" evidence="2">
    <location>
        <begin position="215"/>
        <end position="242"/>
    </location>
</feature>
<evidence type="ECO:0000313" key="5">
    <source>
        <dbReference type="Proteomes" id="UP000050795"/>
    </source>
</evidence>
<dbReference type="PANTHER" id="PTHR46232">
    <property type="entry name" value="SMARCE1 REGULATOR OF CHROMATIN"/>
    <property type="match status" value="1"/>
</dbReference>
<feature type="compositionally biased region" description="Polar residues" evidence="3">
    <location>
        <begin position="555"/>
        <end position="577"/>
    </location>
</feature>
<feature type="compositionally biased region" description="Pro residues" evidence="3">
    <location>
        <begin position="450"/>
        <end position="465"/>
    </location>
</feature>
<dbReference type="SUPFAM" id="SSF47095">
    <property type="entry name" value="HMG-box"/>
    <property type="match status" value="1"/>
</dbReference>
<accession>A0AA85JPP0</accession>
<feature type="region of interest" description="Disordered" evidence="3">
    <location>
        <begin position="667"/>
        <end position="748"/>
    </location>
</feature>
<dbReference type="Gene3D" id="1.10.30.10">
    <property type="entry name" value="High mobility group box domain"/>
    <property type="match status" value="1"/>
</dbReference>
<dbReference type="GO" id="GO:0016922">
    <property type="term" value="F:nuclear receptor binding"/>
    <property type="evidence" value="ECO:0007669"/>
    <property type="project" value="TreeGrafter"/>
</dbReference>
<feature type="compositionally biased region" description="Low complexity" evidence="3">
    <location>
        <begin position="696"/>
        <end position="710"/>
    </location>
</feature>